<evidence type="ECO:0000313" key="2">
    <source>
        <dbReference type="EMBL" id="MBW8191951.1"/>
    </source>
</evidence>
<protein>
    <submittedName>
        <fullName evidence="2">Uncharacterized protein</fullName>
    </submittedName>
</protein>
<dbReference type="RefSeq" id="WP_220104625.1">
    <property type="nucleotide sequence ID" value="NZ_JAHZSS010000016.1"/>
</dbReference>
<keyword evidence="3" id="KW-1185">Reference proteome</keyword>
<proteinExistence type="predicted"/>
<keyword evidence="1" id="KW-0732">Signal</keyword>
<accession>A0ABS7EJK9</accession>
<comment type="caution">
    <text evidence="2">The sequence shown here is derived from an EMBL/GenBank/DDBJ whole genome shotgun (WGS) entry which is preliminary data.</text>
</comment>
<gene>
    <name evidence="2" type="ORF">K0504_12970</name>
</gene>
<evidence type="ECO:0000256" key="1">
    <source>
        <dbReference type="SAM" id="SignalP"/>
    </source>
</evidence>
<feature type="signal peptide" evidence="1">
    <location>
        <begin position="1"/>
        <end position="20"/>
    </location>
</feature>
<organism evidence="2 3">
    <name type="scientific">Neiella holothuriorum</name>
    <dbReference type="NCBI Taxonomy" id="2870530"/>
    <lineage>
        <taxon>Bacteria</taxon>
        <taxon>Pseudomonadati</taxon>
        <taxon>Pseudomonadota</taxon>
        <taxon>Gammaproteobacteria</taxon>
        <taxon>Alteromonadales</taxon>
        <taxon>Echinimonadaceae</taxon>
        <taxon>Neiella</taxon>
    </lineage>
</organism>
<reference evidence="2" key="1">
    <citation type="submission" date="2021-07" db="EMBL/GenBank/DDBJ databases">
        <title>Neiella marina sp. nov., isolated from the intestinal content of sea cucumber Apostichopus japonicus.</title>
        <authorList>
            <person name="Bai X."/>
        </authorList>
    </citation>
    <scope>NUCLEOTIDE SEQUENCE</scope>
    <source>
        <strain evidence="2">126</strain>
    </source>
</reference>
<name>A0ABS7EJK9_9GAMM</name>
<dbReference type="Proteomes" id="UP001166251">
    <property type="component" value="Unassembled WGS sequence"/>
</dbReference>
<evidence type="ECO:0000313" key="3">
    <source>
        <dbReference type="Proteomes" id="UP001166251"/>
    </source>
</evidence>
<dbReference type="EMBL" id="JAHZSS010000016">
    <property type="protein sequence ID" value="MBW8191951.1"/>
    <property type="molecule type" value="Genomic_DNA"/>
</dbReference>
<feature type="chain" id="PRO_5045600606" evidence="1">
    <location>
        <begin position="21"/>
        <end position="189"/>
    </location>
</feature>
<sequence length="189" mass="20832">MKSKLLSLFLGLVLIPYSWALTALDQPTLEAALNTMADITALAEQHPEWENQGEEQDFFADDGSGFVGHLKSVGAYDEINKIAKEHGFSNIEEGFDVFRRAMLAGMTLQFEAMGMDFQTLTTSITQRMAAMQQNGASAEMLAEQQAQLDEFNSMAAAMSSISDNDKAAMKQHASWFFQTLEQMGLEGAQ</sequence>